<accession>A0AA48RB72</accession>
<sequence>MVKFLTLIGASLILVGQGAAQEAYEQYCSKCHASAGRLARKLEGSTVEEKAAKLGRFLESHQKLDPEARAKLVDYLVGLSRP</sequence>
<dbReference type="AlphaFoldDB" id="A0AA48RB72"/>
<evidence type="ECO:0000313" key="1">
    <source>
        <dbReference type="EMBL" id="CAJ0877515.1"/>
    </source>
</evidence>
<name>A0AA48RB72_9ZZZZ</name>
<dbReference type="InterPro" id="IPR036909">
    <property type="entry name" value="Cyt_c-like_dom_sf"/>
</dbReference>
<reference evidence="1" key="1">
    <citation type="submission" date="2023-07" db="EMBL/GenBank/DDBJ databases">
        <authorList>
            <person name="Pelsma A.J. K."/>
        </authorList>
    </citation>
    <scope>NUCLEOTIDE SEQUENCE</scope>
</reference>
<organism evidence="1">
    <name type="scientific">freshwater sediment metagenome</name>
    <dbReference type="NCBI Taxonomy" id="556182"/>
    <lineage>
        <taxon>unclassified sequences</taxon>
        <taxon>metagenomes</taxon>
        <taxon>ecological metagenomes</taxon>
    </lineage>
</organism>
<protein>
    <recommendedName>
        <fullName evidence="2">Cytochrome c domain-containing protein</fullName>
    </recommendedName>
</protein>
<dbReference type="GO" id="GO:0020037">
    <property type="term" value="F:heme binding"/>
    <property type="evidence" value="ECO:0007669"/>
    <property type="project" value="InterPro"/>
</dbReference>
<gene>
    <name evidence="1" type="ORF">AMST5_02885</name>
</gene>
<evidence type="ECO:0008006" key="2">
    <source>
        <dbReference type="Google" id="ProtNLM"/>
    </source>
</evidence>
<dbReference type="EMBL" id="OY288114">
    <property type="protein sequence ID" value="CAJ0877515.1"/>
    <property type="molecule type" value="Genomic_DNA"/>
</dbReference>
<dbReference type="GO" id="GO:0009055">
    <property type="term" value="F:electron transfer activity"/>
    <property type="evidence" value="ECO:0007669"/>
    <property type="project" value="InterPro"/>
</dbReference>
<dbReference type="SUPFAM" id="SSF46626">
    <property type="entry name" value="Cytochrome c"/>
    <property type="match status" value="1"/>
</dbReference>
<proteinExistence type="predicted"/>